<dbReference type="PANTHER" id="PTHR30442:SF0">
    <property type="entry name" value="FE(3+) DICITRATE TRANSPORT PROTEIN FECA"/>
    <property type="match status" value="1"/>
</dbReference>
<gene>
    <name evidence="4" type="ordered locus">HCW_01225</name>
</gene>
<dbReference type="AlphaFoldDB" id="I0EKR7"/>
<dbReference type="RefSeq" id="WP_014660409.1">
    <property type="nucleotide sequence ID" value="NC_017737.1"/>
</dbReference>
<evidence type="ECO:0000259" key="3">
    <source>
        <dbReference type="Pfam" id="PF07715"/>
    </source>
</evidence>
<dbReference type="EMBL" id="CP003479">
    <property type="protein sequence ID" value="AFI03536.1"/>
    <property type="molecule type" value="Genomic_DNA"/>
</dbReference>
<feature type="domain" description="TonB-dependent receptor plug" evidence="3">
    <location>
        <begin position="38"/>
        <end position="107"/>
    </location>
</feature>
<dbReference type="PANTHER" id="PTHR30442">
    <property type="entry name" value="IRON III DICITRATE TRANSPORT PROTEIN FECA"/>
    <property type="match status" value="1"/>
</dbReference>
<keyword evidence="5" id="KW-1185">Reference proteome</keyword>
<dbReference type="HOGENOM" id="CLU_2180195_0_0_7"/>
<keyword evidence="1" id="KW-0472">Membrane</keyword>
<dbReference type="Gene3D" id="2.170.130.10">
    <property type="entry name" value="TonB-dependent receptor, plug domain"/>
    <property type="match status" value="1"/>
</dbReference>
<protein>
    <submittedName>
        <fullName evidence="4">Iron(III) dicitrate transport protein FecA</fullName>
    </submittedName>
</protein>
<keyword evidence="1" id="KW-0998">Cell outer membrane</keyword>
<dbReference type="GO" id="GO:0033214">
    <property type="term" value="P:siderophore-iron import into cell"/>
    <property type="evidence" value="ECO:0007669"/>
    <property type="project" value="TreeGrafter"/>
</dbReference>
<dbReference type="PROSITE" id="PS52016">
    <property type="entry name" value="TONB_DEPENDENT_REC_3"/>
    <property type="match status" value="1"/>
</dbReference>
<keyword evidence="1" id="KW-0813">Transport</keyword>
<organism evidence="4 5">
    <name type="scientific">Helicobacter cetorum (strain ATCC BAA-429 / MIT 00-7128)</name>
    <dbReference type="NCBI Taxonomy" id="182217"/>
    <lineage>
        <taxon>Bacteria</taxon>
        <taxon>Pseudomonadati</taxon>
        <taxon>Campylobacterota</taxon>
        <taxon>Epsilonproteobacteria</taxon>
        <taxon>Campylobacterales</taxon>
        <taxon>Helicobacteraceae</taxon>
        <taxon>Helicobacter</taxon>
    </lineage>
</organism>
<dbReference type="InterPro" id="IPR039426">
    <property type="entry name" value="TonB-dep_rcpt-like"/>
</dbReference>
<dbReference type="SUPFAM" id="SSF56935">
    <property type="entry name" value="Porins"/>
    <property type="match status" value="1"/>
</dbReference>
<comment type="similarity">
    <text evidence="1">Belongs to the TonB-dependent receptor family.</text>
</comment>
<comment type="subcellular location">
    <subcellularLocation>
        <location evidence="1">Cell outer membrane</location>
        <topology evidence="1">Multi-pass membrane protein</topology>
    </subcellularLocation>
</comment>
<dbReference type="InterPro" id="IPR012910">
    <property type="entry name" value="Plug_dom"/>
</dbReference>
<evidence type="ECO:0000313" key="4">
    <source>
        <dbReference type="EMBL" id="AFI03536.1"/>
    </source>
</evidence>
<keyword evidence="1" id="KW-0812">Transmembrane</keyword>
<keyword evidence="2" id="KW-0732">Signal</keyword>
<evidence type="ECO:0000256" key="1">
    <source>
        <dbReference type="PROSITE-ProRule" id="PRU01360"/>
    </source>
</evidence>
<evidence type="ECO:0000256" key="2">
    <source>
        <dbReference type="SAM" id="SignalP"/>
    </source>
</evidence>
<feature type="chain" id="PRO_5003625820" evidence="2">
    <location>
        <begin position="21"/>
        <end position="109"/>
    </location>
</feature>
<feature type="signal peptide" evidence="2">
    <location>
        <begin position="1"/>
        <end position="20"/>
    </location>
</feature>
<dbReference type="Proteomes" id="UP000005010">
    <property type="component" value="Chromosome"/>
</dbReference>
<sequence>MKVLKLLLILSLSFSSILNAKKNKDINNAPTSWRSKKVKNHTGSRSVISNKNLKENANQNIPQSLQNVPGIQVYDTLGTGTNFNYSVRGIRGLPNHSMRLNNIPLYSPY</sequence>
<keyword evidence="1" id="KW-1134">Transmembrane beta strand</keyword>
<name>I0EKR7_HELC0</name>
<dbReference type="Pfam" id="PF07715">
    <property type="entry name" value="Plug"/>
    <property type="match status" value="1"/>
</dbReference>
<evidence type="ECO:0000313" key="5">
    <source>
        <dbReference type="Proteomes" id="UP000005010"/>
    </source>
</evidence>
<accession>I0EKR7</accession>
<dbReference type="eggNOG" id="COG4772">
    <property type="taxonomic scope" value="Bacteria"/>
</dbReference>
<dbReference type="PATRIC" id="fig|182217.3.peg.254"/>
<dbReference type="GO" id="GO:0009279">
    <property type="term" value="C:cell outer membrane"/>
    <property type="evidence" value="ECO:0007669"/>
    <property type="project" value="UniProtKB-SubCell"/>
</dbReference>
<reference evidence="5" key="1">
    <citation type="submission" date="2012-04" db="EMBL/GenBank/DDBJ databases">
        <title>Complete genome sequence of Helicobacter cetorum strain MIT 00-7128.</title>
        <authorList>
            <person name="Kersulyte D."/>
            <person name="Berg D.E."/>
        </authorList>
    </citation>
    <scope>NUCLEOTIDE SEQUENCE [LARGE SCALE GENOMIC DNA]</scope>
    <source>
        <strain evidence="5">MIT 00-7128</strain>
    </source>
</reference>
<dbReference type="InterPro" id="IPR037066">
    <property type="entry name" value="Plug_dom_sf"/>
</dbReference>
<dbReference type="KEGG" id="hce:HCW_01225"/>
<proteinExistence type="inferred from homology"/>